<evidence type="ECO:0000256" key="1">
    <source>
        <dbReference type="SAM" id="Phobius"/>
    </source>
</evidence>
<dbReference type="AlphaFoldDB" id="A0A0E0I8Q5"/>
<sequence>MTTGLPERIAKGSIRTVSKRPMAPRAAALVLAAVLMITMIACGAARKKDAVSMPRRLHDVTAPPTPNRRALLRDEARGHASTAGCCTGHRSGGKASGCIDPPPCPRPIDLHGLTTPPSQNRRALQVSPSPVVELSGCCSGHRSEAVASWCPNPTPCHDP</sequence>
<dbReference type="Proteomes" id="UP000006591">
    <property type="component" value="Chromosome 8"/>
</dbReference>
<feature type="transmembrane region" description="Helical" evidence="1">
    <location>
        <begin position="26"/>
        <end position="45"/>
    </location>
</feature>
<evidence type="ECO:0000313" key="3">
    <source>
        <dbReference type="Proteomes" id="UP000006591"/>
    </source>
</evidence>
<proteinExistence type="predicted"/>
<dbReference type="EnsemblPlants" id="ONIVA08G07140.1">
    <property type="protein sequence ID" value="ONIVA08G07140.1"/>
    <property type="gene ID" value="ONIVA08G07140"/>
</dbReference>
<keyword evidence="1" id="KW-1133">Transmembrane helix</keyword>
<reference evidence="2" key="2">
    <citation type="submission" date="2018-04" db="EMBL/GenBank/DDBJ databases">
        <title>OnivRS2 (Oryza nivara Reference Sequence Version 2).</title>
        <authorList>
            <person name="Zhang J."/>
            <person name="Kudrna D."/>
            <person name="Lee S."/>
            <person name="Talag J."/>
            <person name="Rajasekar S."/>
            <person name="Welchert J."/>
            <person name="Hsing Y.-I."/>
            <person name="Wing R.A."/>
        </authorList>
    </citation>
    <scope>NUCLEOTIDE SEQUENCE [LARGE SCALE GENOMIC DNA]</scope>
    <source>
        <strain evidence="2">SL10</strain>
    </source>
</reference>
<dbReference type="Gramene" id="ONIVA08G07140.1">
    <property type="protein sequence ID" value="ONIVA08G07140.1"/>
    <property type="gene ID" value="ONIVA08G07140"/>
</dbReference>
<name>A0A0E0I8Q5_ORYNI</name>
<evidence type="ECO:0000313" key="2">
    <source>
        <dbReference type="EnsemblPlants" id="ONIVA08G07140.1"/>
    </source>
</evidence>
<dbReference type="HOGENOM" id="CLU_1663566_0_0_1"/>
<reference evidence="2" key="1">
    <citation type="submission" date="2015-04" db="UniProtKB">
        <authorList>
            <consortium name="EnsemblPlants"/>
        </authorList>
    </citation>
    <scope>IDENTIFICATION</scope>
    <source>
        <strain evidence="2">SL10</strain>
    </source>
</reference>
<keyword evidence="1" id="KW-0472">Membrane</keyword>
<organism evidence="2">
    <name type="scientific">Oryza nivara</name>
    <name type="common">Indian wild rice</name>
    <name type="synonym">Oryza sativa f. spontanea</name>
    <dbReference type="NCBI Taxonomy" id="4536"/>
    <lineage>
        <taxon>Eukaryota</taxon>
        <taxon>Viridiplantae</taxon>
        <taxon>Streptophyta</taxon>
        <taxon>Embryophyta</taxon>
        <taxon>Tracheophyta</taxon>
        <taxon>Spermatophyta</taxon>
        <taxon>Magnoliopsida</taxon>
        <taxon>Liliopsida</taxon>
        <taxon>Poales</taxon>
        <taxon>Poaceae</taxon>
        <taxon>BOP clade</taxon>
        <taxon>Oryzoideae</taxon>
        <taxon>Oryzeae</taxon>
        <taxon>Oryzinae</taxon>
        <taxon>Oryza</taxon>
    </lineage>
</organism>
<accession>A0A0E0I8Q5</accession>
<protein>
    <submittedName>
        <fullName evidence="2">Uncharacterized protein</fullName>
    </submittedName>
</protein>
<keyword evidence="1" id="KW-0812">Transmembrane</keyword>
<keyword evidence="3" id="KW-1185">Reference proteome</keyword>